<dbReference type="EMBL" id="NCSJ02000087">
    <property type="protein sequence ID" value="RFU30960.1"/>
    <property type="molecule type" value="Genomic_DNA"/>
</dbReference>
<evidence type="ECO:0000256" key="9">
    <source>
        <dbReference type="ARBA" id="ARBA00038030"/>
    </source>
</evidence>
<dbReference type="NCBIfam" id="TIGR00990">
    <property type="entry name" value="3a0801s09"/>
    <property type="match status" value="1"/>
</dbReference>
<dbReference type="GO" id="GO:0006886">
    <property type="term" value="P:intracellular protein transport"/>
    <property type="evidence" value="ECO:0007669"/>
    <property type="project" value="InterPro"/>
</dbReference>
<keyword evidence="6 12" id="KW-1133">Transmembrane helix</keyword>
<evidence type="ECO:0000256" key="2">
    <source>
        <dbReference type="ARBA" id="ARBA00022692"/>
    </source>
</evidence>
<evidence type="ECO:0000256" key="4">
    <source>
        <dbReference type="ARBA" id="ARBA00022787"/>
    </source>
</evidence>
<comment type="caution">
    <text evidence="13">The sequence shown here is derived from an EMBL/GenBank/DDBJ whole genome shotgun (WGS) entry which is preliminary data.</text>
</comment>
<dbReference type="InterPro" id="IPR019734">
    <property type="entry name" value="TPR_rpt"/>
</dbReference>
<dbReference type="GO" id="GO:0030943">
    <property type="term" value="F:mitochondrion targeting sequence binding"/>
    <property type="evidence" value="ECO:0007669"/>
    <property type="project" value="TreeGrafter"/>
</dbReference>
<evidence type="ECO:0000313" key="14">
    <source>
        <dbReference type="Proteomes" id="UP000258309"/>
    </source>
</evidence>
<dbReference type="Pfam" id="PF14559">
    <property type="entry name" value="TPR_19"/>
    <property type="match status" value="1"/>
</dbReference>
<feature type="repeat" description="TPR" evidence="10">
    <location>
        <begin position="334"/>
        <end position="367"/>
    </location>
</feature>
<dbReference type="Pfam" id="PF13432">
    <property type="entry name" value="TPR_16"/>
    <property type="match status" value="2"/>
</dbReference>
<evidence type="ECO:0000256" key="8">
    <source>
        <dbReference type="ARBA" id="ARBA00023136"/>
    </source>
</evidence>
<evidence type="ECO:0000256" key="12">
    <source>
        <dbReference type="SAM" id="Phobius"/>
    </source>
</evidence>
<evidence type="ECO:0000256" key="6">
    <source>
        <dbReference type="ARBA" id="ARBA00022989"/>
    </source>
</evidence>
<organism evidence="13 14">
    <name type="scientific">Scytalidium lignicola</name>
    <name type="common">Hyphomycete</name>
    <dbReference type="NCBI Taxonomy" id="5539"/>
    <lineage>
        <taxon>Eukaryota</taxon>
        <taxon>Fungi</taxon>
        <taxon>Dikarya</taxon>
        <taxon>Ascomycota</taxon>
        <taxon>Pezizomycotina</taxon>
        <taxon>Leotiomycetes</taxon>
        <taxon>Leotiomycetes incertae sedis</taxon>
        <taxon>Scytalidium</taxon>
    </lineage>
</organism>
<evidence type="ECO:0000256" key="5">
    <source>
        <dbReference type="ARBA" id="ARBA00022803"/>
    </source>
</evidence>
<evidence type="ECO:0000256" key="11">
    <source>
        <dbReference type="SAM" id="MobiDB-lite"/>
    </source>
</evidence>
<feature type="transmembrane region" description="Helical" evidence="12">
    <location>
        <begin position="876"/>
        <end position="896"/>
    </location>
</feature>
<dbReference type="OrthoDB" id="2942533at2759"/>
<accession>A0A3E2HC53</accession>
<dbReference type="PROSITE" id="PS50293">
    <property type="entry name" value="TPR_REGION"/>
    <property type="match status" value="1"/>
</dbReference>
<evidence type="ECO:0000256" key="10">
    <source>
        <dbReference type="PROSITE-ProRule" id="PRU00339"/>
    </source>
</evidence>
<keyword evidence="3" id="KW-0677">Repeat</keyword>
<evidence type="ECO:0000313" key="13">
    <source>
        <dbReference type="EMBL" id="RFU30960.1"/>
    </source>
</evidence>
<dbReference type="InterPro" id="IPR005687">
    <property type="entry name" value="Tom70"/>
</dbReference>
<feature type="compositionally biased region" description="Basic and acidic residues" evidence="11">
    <location>
        <begin position="79"/>
        <end position="99"/>
    </location>
</feature>
<keyword evidence="14" id="KW-1185">Reference proteome</keyword>
<keyword evidence="4" id="KW-1000">Mitochondrion outer membrane</keyword>
<evidence type="ECO:0000256" key="7">
    <source>
        <dbReference type="ARBA" id="ARBA00023128"/>
    </source>
</evidence>
<evidence type="ECO:0000256" key="1">
    <source>
        <dbReference type="ARBA" id="ARBA00004572"/>
    </source>
</evidence>
<keyword evidence="5 10" id="KW-0802">TPR repeat</keyword>
<name>A0A3E2HC53_SCYLI</name>
<dbReference type="PROSITE" id="PS50005">
    <property type="entry name" value="TPR"/>
    <property type="match status" value="5"/>
</dbReference>
<feature type="repeat" description="TPR" evidence="10">
    <location>
        <begin position="402"/>
        <end position="435"/>
    </location>
</feature>
<feature type="region of interest" description="Disordered" evidence="11">
    <location>
        <begin position="61"/>
        <end position="121"/>
    </location>
</feature>
<comment type="similarity">
    <text evidence="9">Belongs to the Tom70 family.</text>
</comment>
<feature type="transmembrane region" description="Helical" evidence="12">
    <location>
        <begin position="32"/>
        <end position="53"/>
    </location>
</feature>
<feature type="repeat" description="TPR" evidence="10">
    <location>
        <begin position="545"/>
        <end position="578"/>
    </location>
</feature>
<dbReference type="GO" id="GO:0015450">
    <property type="term" value="F:protein-transporting ATPase activity"/>
    <property type="evidence" value="ECO:0007669"/>
    <property type="project" value="InterPro"/>
</dbReference>
<keyword evidence="2 12" id="KW-0812">Transmembrane</keyword>
<dbReference type="Pfam" id="PF11937">
    <property type="entry name" value="DUF3455"/>
    <property type="match status" value="1"/>
</dbReference>
<dbReference type="Proteomes" id="UP000258309">
    <property type="component" value="Unassembled WGS sequence"/>
</dbReference>
<dbReference type="InterPro" id="IPR011990">
    <property type="entry name" value="TPR-like_helical_dom_sf"/>
</dbReference>
<feature type="non-terminal residue" evidence="13">
    <location>
        <position position="1"/>
    </location>
</feature>
<dbReference type="PANTHER" id="PTHR46208">
    <property type="entry name" value="MITOCHONDRIAL IMPORT RECEPTOR SUBUNIT TOM70"/>
    <property type="match status" value="1"/>
</dbReference>
<dbReference type="STRING" id="5539.A0A3E2HC53"/>
<dbReference type="PANTHER" id="PTHR46208:SF1">
    <property type="entry name" value="MITOCHONDRIAL IMPORT RECEPTOR SUBUNIT TOM70"/>
    <property type="match status" value="1"/>
</dbReference>
<dbReference type="SMART" id="SM00028">
    <property type="entry name" value="TPR"/>
    <property type="match status" value="10"/>
</dbReference>
<keyword evidence="7" id="KW-0496">Mitochondrion</keyword>
<evidence type="ECO:0000256" key="3">
    <source>
        <dbReference type="ARBA" id="ARBA00022737"/>
    </source>
</evidence>
<dbReference type="GO" id="GO:0045039">
    <property type="term" value="P:protein insertion into mitochondrial inner membrane"/>
    <property type="evidence" value="ECO:0007669"/>
    <property type="project" value="TreeGrafter"/>
</dbReference>
<feature type="non-terminal residue" evidence="13">
    <location>
        <position position="1150"/>
    </location>
</feature>
<comment type="subcellular location">
    <subcellularLocation>
        <location evidence="1">Mitochondrion outer membrane</location>
        <topology evidence="1">Single-pass membrane protein</topology>
    </subcellularLocation>
</comment>
<proteinExistence type="inferred from homology"/>
<dbReference type="AlphaFoldDB" id="A0A3E2HC53"/>
<feature type="repeat" description="TPR" evidence="10">
    <location>
        <begin position="368"/>
        <end position="401"/>
    </location>
</feature>
<dbReference type="GO" id="GO:0005741">
    <property type="term" value="C:mitochondrial outer membrane"/>
    <property type="evidence" value="ECO:0007669"/>
    <property type="project" value="UniProtKB-SubCell"/>
</dbReference>
<dbReference type="InterPro" id="IPR021851">
    <property type="entry name" value="DUF3455"/>
</dbReference>
<dbReference type="SUPFAM" id="SSF48452">
    <property type="entry name" value="TPR-like"/>
    <property type="match status" value="1"/>
</dbReference>
<dbReference type="Gene3D" id="1.25.40.10">
    <property type="entry name" value="Tetratricopeptide repeat domain"/>
    <property type="match status" value="2"/>
</dbReference>
<keyword evidence="8 12" id="KW-0472">Membrane</keyword>
<sequence length="1150" mass="126071">MPPGKAVPEFASSTPHSSVWDRISKWASENKAVVYTIAGVAIVVTGAGVAYYLTDSKITTVGRDDSSKKSSKEKRRRKKDEEKKASDPEKAAKASEPKPKTPIVESADELPEVDESTVGNLSEQERKEYAAKLKAAGNTAYGSKDYNRAIELYGKAIICKPDPIFYSNRAACYNALGEFEKVIEDTTAAINLDNEYVKALNRRASAYEHLEKFSEALLDFTASCIIDGFRNEASAQAVERLLKKVAEAKGKAILETKAKRLPSPTFVTNYLQSFRARPRPTGLEENIEFSEDSGKGQLQFGLSAMEQKTGDGYEEAAAAFDKALELGDLGTYEAFAYNMRGTFRYLRGENLEALSDLTKSVDLDPSLTQSFIKRASMHLELGNKDAAADDFEKATEQNKDDPDIYYHRAQLHFILGEFAEAAKDYQKSIDLDPEFIFSHIQLGVTQYKMGSIASSMATFRRCIKNFDKVPDVYNYYGELLLDQQKYQEAIEKFDTAVEMEKQTKPLGMNVLPLINKALALFQWKQDFAEAEKLCEKALIIDPECDIAVATMAQLLLQQGKVTEALKYFERAAELSRTEGEIVNALSYAEATRTQLEVQEKYPQLANRLQGMGGGFGAGARTKQPSTDSIEFCSGSILGSKKSSESDEISPETVTALSYSSNHVRGGRVCLQVTEKQRRDSTLDTRTADPPLALGHMTKSAEYRQWNERDMIVETKIGIIIEEPSQGQKHIRELHLVPTGKQKNINEGASTTVAVWSSRVCSGVARGSCTVWDPAEVEMNGINVVGTEVLGPGARAALAWWLELFRLLGLSRQHVNASGPLNMPAPAAQVLKLAANIDMRNQHGDYYLTSEYKDEPSRRLLDSSSTQHKRIEDLPSFLYVSLVFLVFGILIFSYFSFSIDSQPLSQDYLIPPIMHSISNLIPLIGLGLTTLLQLSSAAPVDAAVEARGFGRGFGCAPSHPTKTSTPTLPVNGGPTELPAPQTPFKFVGIGRGVQNYTCSDVGATPVSIGAVATLFDGTHLAETVEEELFAIPELAVFLPIPEKAFRIPMSPLIGILGNHYFDSAGTPIFNLTSVDDVLFGKKLADIPAPPDANKGVKGLGAVDWLTLSDKGGSKGVSTVYRVTTAGGSPPKKCASKDLIVEQYSALYFFYE</sequence>
<protein>
    <submittedName>
        <fullName evidence="13">Uncharacterized protein</fullName>
    </submittedName>
</protein>
<feature type="compositionally biased region" description="Acidic residues" evidence="11">
    <location>
        <begin position="106"/>
        <end position="115"/>
    </location>
</feature>
<feature type="repeat" description="TPR" evidence="10">
    <location>
        <begin position="470"/>
        <end position="503"/>
    </location>
</feature>
<gene>
    <name evidence="13" type="ORF">B7463_g5372</name>
</gene>
<reference evidence="13 14" key="1">
    <citation type="submission" date="2018-05" db="EMBL/GenBank/DDBJ databases">
        <title>Draft genome sequence of Scytalidium lignicola DSM 105466, a ubiquitous saprotrophic fungus.</title>
        <authorList>
            <person name="Buettner E."/>
            <person name="Gebauer A.M."/>
            <person name="Hofrichter M."/>
            <person name="Liers C."/>
            <person name="Kellner H."/>
        </authorList>
    </citation>
    <scope>NUCLEOTIDE SEQUENCE [LARGE SCALE GENOMIC DNA]</scope>
    <source>
        <strain evidence="13 14">DSM 105466</strain>
    </source>
</reference>
<dbReference type="GO" id="GO:0030150">
    <property type="term" value="P:protein import into mitochondrial matrix"/>
    <property type="evidence" value="ECO:0007669"/>
    <property type="project" value="TreeGrafter"/>
</dbReference>